<sequence length="82" mass="9296">MDATESHPDPNRWWKHRRRGYYTGKWWAILQTPGWVALELHRPGSVAALAVVVGWSYGISATLILSYFGNNIAEAWAGKVKK</sequence>
<keyword evidence="1" id="KW-0472">Membrane</keyword>
<evidence type="ECO:0000313" key="2">
    <source>
        <dbReference type="EMBL" id="AOY88638.1"/>
    </source>
</evidence>
<dbReference type="OrthoDB" id="6370506at2"/>
<dbReference type="EMBL" id="CP017715">
    <property type="protein sequence ID" value="AOY88638.1"/>
    <property type="molecule type" value="Genomic_DNA"/>
</dbReference>
<dbReference type="Proteomes" id="UP000177445">
    <property type="component" value="Chromosome"/>
</dbReference>
<name>A0A1D9GLX7_9GAMM</name>
<keyword evidence="1" id="KW-1133">Transmembrane helix</keyword>
<dbReference type="KEGG" id="msq:BKP64_10910"/>
<keyword evidence="3" id="KW-1185">Reference proteome</keyword>
<dbReference type="RefSeq" id="WP_070969748.1">
    <property type="nucleotide sequence ID" value="NZ_CP017715.1"/>
</dbReference>
<keyword evidence="1" id="KW-0812">Transmembrane</keyword>
<gene>
    <name evidence="2" type="ORF">BKP64_10910</name>
</gene>
<protein>
    <submittedName>
        <fullName evidence="2">Uncharacterized protein</fullName>
    </submittedName>
</protein>
<dbReference type="AlphaFoldDB" id="A0A1D9GLX7"/>
<reference evidence="2 3" key="1">
    <citation type="submission" date="2016-10" db="EMBL/GenBank/DDBJ databases">
        <title>Marinobacter salinus sp. nov., a moderately halophilic bacterium isolated from a tidal flat environment.</title>
        <authorList>
            <person name="Park S.-J."/>
        </authorList>
    </citation>
    <scope>NUCLEOTIDE SEQUENCE [LARGE SCALE GENOMIC DNA]</scope>
    <source>
        <strain evidence="2 3">Hb8</strain>
    </source>
</reference>
<feature type="transmembrane region" description="Helical" evidence="1">
    <location>
        <begin position="46"/>
        <end position="69"/>
    </location>
</feature>
<evidence type="ECO:0000313" key="3">
    <source>
        <dbReference type="Proteomes" id="UP000177445"/>
    </source>
</evidence>
<organism evidence="2 3">
    <name type="scientific">Marinobacter salinus</name>
    <dbReference type="NCBI Taxonomy" id="1874317"/>
    <lineage>
        <taxon>Bacteria</taxon>
        <taxon>Pseudomonadati</taxon>
        <taxon>Pseudomonadota</taxon>
        <taxon>Gammaproteobacteria</taxon>
        <taxon>Pseudomonadales</taxon>
        <taxon>Marinobacteraceae</taxon>
        <taxon>Marinobacter</taxon>
    </lineage>
</organism>
<dbReference type="STRING" id="1874317.BKP64_10910"/>
<accession>A0A1D9GLX7</accession>
<evidence type="ECO:0000256" key="1">
    <source>
        <dbReference type="SAM" id="Phobius"/>
    </source>
</evidence>
<proteinExistence type="predicted"/>